<evidence type="ECO:0000313" key="3">
    <source>
        <dbReference type="Proteomes" id="UP000193922"/>
    </source>
</evidence>
<name>A0A1Y1W1N5_9FUNG</name>
<feature type="region of interest" description="Disordered" evidence="1">
    <location>
        <begin position="417"/>
        <end position="461"/>
    </location>
</feature>
<keyword evidence="3" id="KW-1185">Reference proteome</keyword>
<reference evidence="2 3" key="1">
    <citation type="submission" date="2016-07" db="EMBL/GenBank/DDBJ databases">
        <title>Pervasive Adenine N6-methylation of Active Genes in Fungi.</title>
        <authorList>
            <consortium name="DOE Joint Genome Institute"/>
            <person name="Mondo S.J."/>
            <person name="Dannebaum R.O."/>
            <person name="Kuo R.C."/>
            <person name="Labutti K."/>
            <person name="Haridas S."/>
            <person name="Kuo A."/>
            <person name="Salamov A."/>
            <person name="Ahrendt S.R."/>
            <person name="Lipzen A."/>
            <person name="Sullivan W."/>
            <person name="Andreopoulos W.B."/>
            <person name="Clum A."/>
            <person name="Lindquist E."/>
            <person name="Daum C."/>
            <person name="Ramamoorthy G.K."/>
            <person name="Gryganskyi A."/>
            <person name="Culley D."/>
            <person name="Magnuson J.K."/>
            <person name="James T.Y."/>
            <person name="O'Malley M.A."/>
            <person name="Stajich J.E."/>
            <person name="Spatafora J.W."/>
            <person name="Visel A."/>
            <person name="Grigoriev I.V."/>
        </authorList>
    </citation>
    <scope>NUCLEOTIDE SEQUENCE [LARGE SCALE GENOMIC DNA]</scope>
    <source>
        <strain evidence="2 3">ATCC 12442</strain>
    </source>
</reference>
<evidence type="ECO:0000256" key="1">
    <source>
        <dbReference type="SAM" id="MobiDB-lite"/>
    </source>
</evidence>
<protein>
    <submittedName>
        <fullName evidence="2">Uncharacterized protein</fullName>
    </submittedName>
</protein>
<sequence length="566" mass="64001">MSIYQVPTGILEKIFGLACTDLVPMRSNFYGLRDFISLYNTHRDIRPLLPRPPRQVVVFEHRSALSCNGRGCHASPWRTSANWLISHGFTDEVTQILVLMENRRCCCRPPILKLLNILRPEFFDWSSLHNLRFIGPGVFQRGVGVSDRDIVEQASFDSRMFSTLIPTITSMSYSLIQSTVSNPVDFRSALNLNPFYKMLYTAYVPQLVEVQEIPPVVPTRPLGILPQVVSVELHEEHLRTIGALPRYAVRQLRKINILRIMNGIPWDFFALTGERSLVFENVEETPNSGLDIQFPSIRSVTVSHSCLLYEDVYRLFHRRLPRSLYMVEDLQGLQSIDPRIVAGVTDLRVFANVYDALPGRLPRDIINRFFRSPSIVTRATLTDFQNSSDASLSYAISASSTRTTKAARAREYTWHLEDEERSTASGSRQNIHRPQASLSRLPAIAPRPANGEPQASTSFVSRDTSRIGVVSASMQQIIAPLPLPPPNPDPPVDVQVLPPLSRQLRCLDIAIPSNFVVEVLENIIPRLPCLERITARRTQADAIRPFARQHIKGIYVRRFADQSGDN</sequence>
<dbReference type="Proteomes" id="UP000193922">
    <property type="component" value="Unassembled WGS sequence"/>
</dbReference>
<proteinExistence type="predicted"/>
<organism evidence="2 3">
    <name type="scientific">Linderina pennispora</name>
    <dbReference type="NCBI Taxonomy" id="61395"/>
    <lineage>
        <taxon>Eukaryota</taxon>
        <taxon>Fungi</taxon>
        <taxon>Fungi incertae sedis</taxon>
        <taxon>Zoopagomycota</taxon>
        <taxon>Kickxellomycotina</taxon>
        <taxon>Kickxellomycetes</taxon>
        <taxon>Kickxellales</taxon>
        <taxon>Kickxellaceae</taxon>
        <taxon>Linderina</taxon>
    </lineage>
</organism>
<dbReference type="AlphaFoldDB" id="A0A1Y1W1N5"/>
<gene>
    <name evidence="2" type="ORF">DL89DRAFT_285795</name>
</gene>
<evidence type="ECO:0000313" key="2">
    <source>
        <dbReference type="EMBL" id="ORX67146.1"/>
    </source>
</evidence>
<accession>A0A1Y1W1N5</accession>
<comment type="caution">
    <text evidence="2">The sequence shown here is derived from an EMBL/GenBank/DDBJ whole genome shotgun (WGS) entry which is preliminary data.</text>
</comment>
<dbReference type="EMBL" id="MCFD01000013">
    <property type="protein sequence ID" value="ORX67146.1"/>
    <property type="molecule type" value="Genomic_DNA"/>
</dbReference>
<dbReference type="GeneID" id="63806485"/>
<dbReference type="RefSeq" id="XP_040741068.1">
    <property type="nucleotide sequence ID" value="XM_040889837.1"/>
</dbReference>